<evidence type="ECO:0000256" key="1">
    <source>
        <dbReference type="SAM" id="MobiDB-lite"/>
    </source>
</evidence>
<sequence>MTRTSPPPKEPDAWSQHELFWLLTAEITSYSSSFNASQAEDEKYAEARDAAIQILLALRDESFVPWLELPPPQERRDILRKALPSVCSKINQGTVGFMPMVKEWLSQFPRLPKYAYHEKWQAHLLTKPAQTIWLDLKAALLRKKFKMSGTQHLREHISLSIESFGLYSDLPPLDARSIPNNHRGGTHAFIGNLKRPLPTSSSPSPRPSRVFKTNEYAASAPLTRGCGSTSFTPFKNASHHRPSQIANHSDAKQAESSPRNGNTSLQGAEARRLSCATNATTVPAKAQTVISSENEGRSRDVRNPVAETITAAWQPQFSLYDFLNLQVASRTSKSQPVAGGFRYATIMEVLKDQERKAMGVSPVTTTIAMSPVQVVASIQPDSTLVVQTQLEVKAALDKAMLAGKRKIAGDLTQKIRSMIE</sequence>
<dbReference type="KEGG" id="val:VDBG_03592"/>
<dbReference type="eggNOG" id="ENOG502T64U">
    <property type="taxonomic scope" value="Eukaryota"/>
</dbReference>
<feature type="compositionally biased region" description="Polar residues" evidence="1">
    <location>
        <begin position="254"/>
        <end position="266"/>
    </location>
</feature>
<protein>
    <submittedName>
        <fullName evidence="2">Predicted protein</fullName>
    </submittedName>
</protein>
<keyword evidence="3" id="KW-1185">Reference proteome</keyword>
<proteinExistence type="predicted"/>
<gene>
    <name evidence="2" type="ORF">VDBG_03592</name>
</gene>
<evidence type="ECO:0000313" key="2">
    <source>
        <dbReference type="EMBL" id="EEY17483.1"/>
    </source>
</evidence>
<dbReference type="OrthoDB" id="10412525at2759"/>
<dbReference type="AlphaFoldDB" id="C9SGE3"/>
<dbReference type="RefSeq" id="XP_003005639.1">
    <property type="nucleotide sequence ID" value="XM_003005593.1"/>
</dbReference>
<name>C9SGE3_VERA1</name>
<dbReference type="GeneID" id="9532325"/>
<feature type="region of interest" description="Disordered" evidence="1">
    <location>
        <begin position="178"/>
        <end position="210"/>
    </location>
</feature>
<dbReference type="Proteomes" id="UP000008698">
    <property type="component" value="Unassembled WGS sequence"/>
</dbReference>
<evidence type="ECO:0000313" key="3">
    <source>
        <dbReference type="Proteomes" id="UP000008698"/>
    </source>
</evidence>
<dbReference type="HOGENOM" id="CLU_654175_0_0_1"/>
<reference evidence="3" key="1">
    <citation type="journal article" date="2011" name="PLoS Pathog.">
        <title>Comparative genomics yields insights into niche adaptation of plant vascular wilt pathogens.</title>
        <authorList>
            <person name="Klosterman S.J."/>
            <person name="Subbarao K.V."/>
            <person name="Kang S."/>
            <person name="Veronese P."/>
            <person name="Gold S.E."/>
            <person name="Thomma B.P.H.J."/>
            <person name="Chen Z."/>
            <person name="Henrissat B."/>
            <person name="Lee Y.-H."/>
            <person name="Park J."/>
            <person name="Garcia-Pedrajas M.D."/>
            <person name="Barbara D.J."/>
            <person name="Anchieta A."/>
            <person name="de Jonge R."/>
            <person name="Santhanam P."/>
            <person name="Maruthachalam K."/>
            <person name="Atallah Z."/>
            <person name="Amyotte S.G."/>
            <person name="Paz Z."/>
            <person name="Inderbitzin P."/>
            <person name="Hayes R.J."/>
            <person name="Heiman D.I."/>
            <person name="Young S."/>
            <person name="Zeng Q."/>
            <person name="Engels R."/>
            <person name="Galagan J."/>
            <person name="Cuomo C.A."/>
            <person name="Dobinson K.F."/>
            <person name="Ma L.-J."/>
        </authorList>
    </citation>
    <scope>NUCLEOTIDE SEQUENCE [LARGE SCALE GENOMIC DNA]</scope>
    <source>
        <strain evidence="3">VaMs.102 / ATCC MYA-4576 / FGSC 10136</strain>
    </source>
</reference>
<organism evidence="3">
    <name type="scientific">Verticillium alfalfae (strain VaMs.102 / ATCC MYA-4576 / FGSC 10136)</name>
    <name type="common">Verticillium wilt of alfalfa</name>
    <name type="synonym">Verticillium albo-atrum</name>
    <dbReference type="NCBI Taxonomy" id="526221"/>
    <lineage>
        <taxon>Eukaryota</taxon>
        <taxon>Fungi</taxon>
        <taxon>Dikarya</taxon>
        <taxon>Ascomycota</taxon>
        <taxon>Pezizomycotina</taxon>
        <taxon>Sordariomycetes</taxon>
        <taxon>Hypocreomycetidae</taxon>
        <taxon>Glomerellales</taxon>
        <taxon>Plectosphaerellaceae</taxon>
        <taxon>Verticillium</taxon>
    </lineage>
</organism>
<accession>C9SGE3</accession>
<dbReference type="EMBL" id="DS985217">
    <property type="protein sequence ID" value="EEY17483.1"/>
    <property type="molecule type" value="Genomic_DNA"/>
</dbReference>
<feature type="region of interest" description="Disordered" evidence="1">
    <location>
        <begin position="230"/>
        <end position="270"/>
    </location>
</feature>